<organism evidence="1 2">
    <name type="scientific">Rhodocollybia butyracea</name>
    <dbReference type="NCBI Taxonomy" id="206335"/>
    <lineage>
        <taxon>Eukaryota</taxon>
        <taxon>Fungi</taxon>
        <taxon>Dikarya</taxon>
        <taxon>Basidiomycota</taxon>
        <taxon>Agaricomycotina</taxon>
        <taxon>Agaricomycetes</taxon>
        <taxon>Agaricomycetidae</taxon>
        <taxon>Agaricales</taxon>
        <taxon>Marasmiineae</taxon>
        <taxon>Omphalotaceae</taxon>
        <taxon>Rhodocollybia</taxon>
    </lineage>
</organism>
<evidence type="ECO:0000313" key="1">
    <source>
        <dbReference type="EMBL" id="KAF9062517.1"/>
    </source>
</evidence>
<reference evidence="1" key="1">
    <citation type="submission" date="2020-11" db="EMBL/GenBank/DDBJ databases">
        <authorList>
            <consortium name="DOE Joint Genome Institute"/>
            <person name="Ahrendt S."/>
            <person name="Riley R."/>
            <person name="Andreopoulos W."/>
            <person name="Labutti K."/>
            <person name="Pangilinan J."/>
            <person name="Ruiz-Duenas F.J."/>
            <person name="Barrasa J.M."/>
            <person name="Sanchez-Garcia M."/>
            <person name="Camarero S."/>
            <person name="Miyauchi S."/>
            <person name="Serrano A."/>
            <person name="Linde D."/>
            <person name="Babiker R."/>
            <person name="Drula E."/>
            <person name="Ayuso-Fernandez I."/>
            <person name="Pacheco R."/>
            <person name="Padilla G."/>
            <person name="Ferreira P."/>
            <person name="Barriuso J."/>
            <person name="Kellner H."/>
            <person name="Castanera R."/>
            <person name="Alfaro M."/>
            <person name="Ramirez L."/>
            <person name="Pisabarro A.G."/>
            <person name="Kuo A."/>
            <person name="Tritt A."/>
            <person name="Lipzen A."/>
            <person name="He G."/>
            <person name="Yan M."/>
            <person name="Ng V."/>
            <person name="Cullen D."/>
            <person name="Martin F."/>
            <person name="Rosso M.-N."/>
            <person name="Henrissat B."/>
            <person name="Hibbett D."/>
            <person name="Martinez A.T."/>
            <person name="Grigoriev I.V."/>
        </authorList>
    </citation>
    <scope>NUCLEOTIDE SEQUENCE</scope>
    <source>
        <strain evidence="1">AH 40177</strain>
    </source>
</reference>
<evidence type="ECO:0000313" key="2">
    <source>
        <dbReference type="Proteomes" id="UP000772434"/>
    </source>
</evidence>
<dbReference type="Pfam" id="PF18758">
    <property type="entry name" value="KDZ"/>
    <property type="match status" value="1"/>
</dbReference>
<dbReference type="Proteomes" id="UP000772434">
    <property type="component" value="Unassembled WGS sequence"/>
</dbReference>
<feature type="non-terminal residue" evidence="1">
    <location>
        <position position="1"/>
    </location>
</feature>
<accession>A0A9P5PH04</accession>
<sequence length="74" mass="8771">KLFEHLPPNFFVQPLYDIGCQLHRSCDKWGVLKSYMNCMTFVVSIFHAFRHQWPCQIVYHSRKYLGYGLCEGEG</sequence>
<comment type="caution">
    <text evidence="1">The sequence shown here is derived from an EMBL/GenBank/DDBJ whole genome shotgun (WGS) entry which is preliminary data.</text>
</comment>
<dbReference type="PANTHER" id="PTHR33096">
    <property type="entry name" value="CXC2 DOMAIN-CONTAINING PROTEIN"/>
    <property type="match status" value="1"/>
</dbReference>
<name>A0A9P5PH04_9AGAR</name>
<dbReference type="EMBL" id="JADNRY010000170">
    <property type="protein sequence ID" value="KAF9062517.1"/>
    <property type="molecule type" value="Genomic_DNA"/>
</dbReference>
<protein>
    <submittedName>
        <fullName evidence="1">Uncharacterized protein</fullName>
    </submittedName>
</protein>
<keyword evidence="2" id="KW-1185">Reference proteome</keyword>
<dbReference type="PANTHER" id="PTHR33096:SF1">
    <property type="entry name" value="CXC1-LIKE CYSTEINE CLUSTER ASSOCIATED WITH KDZ TRANSPOSASES DOMAIN-CONTAINING PROTEIN"/>
    <property type="match status" value="1"/>
</dbReference>
<gene>
    <name evidence="1" type="ORF">BDP27DRAFT_1141776</name>
</gene>
<dbReference type="AlphaFoldDB" id="A0A9P5PH04"/>
<feature type="non-terminal residue" evidence="1">
    <location>
        <position position="74"/>
    </location>
</feature>
<dbReference type="InterPro" id="IPR040521">
    <property type="entry name" value="KDZ"/>
</dbReference>
<proteinExistence type="predicted"/>
<dbReference type="OrthoDB" id="3364670at2759"/>